<dbReference type="EMBL" id="PDKJ01000002">
    <property type="protein sequence ID" value="RXJ69638.1"/>
    <property type="molecule type" value="Genomic_DNA"/>
</dbReference>
<dbReference type="NCBIfam" id="NF041262">
    <property type="entry name" value="colicin_Z_Cterm"/>
    <property type="match status" value="1"/>
</dbReference>
<dbReference type="RefSeq" id="WP_128978826.1">
    <property type="nucleotide sequence ID" value="NZ_PDKJ01000002.1"/>
</dbReference>
<proteinExistence type="predicted"/>
<comment type="caution">
    <text evidence="1">The sequence shown here is derived from an EMBL/GenBank/DDBJ whole genome shotgun (WGS) entry which is preliminary data.</text>
</comment>
<protein>
    <submittedName>
        <fullName evidence="1">Uncharacterized protein</fullName>
    </submittedName>
</protein>
<accession>A0A4V1LRW7</accession>
<reference evidence="1 2" key="1">
    <citation type="submission" date="2017-10" db="EMBL/GenBank/DDBJ databases">
        <title>Genomics of the genus Arcobacter.</title>
        <authorList>
            <person name="Perez-Cataluna A."/>
            <person name="Figueras M.J."/>
        </authorList>
    </citation>
    <scope>NUCLEOTIDE SEQUENCE [LARGE SCALE GENOMIC DNA]</scope>
    <source>
        <strain evidence="1 2">CECT 8993</strain>
    </source>
</reference>
<organism evidence="1 2">
    <name type="scientific">Halarcobacter ebronensis</name>
    <dbReference type="NCBI Taxonomy" id="1462615"/>
    <lineage>
        <taxon>Bacteria</taxon>
        <taxon>Pseudomonadati</taxon>
        <taxon>Campylobacterota</taxon>
        <taxon>Epsilonproteobacteria</taxon>
        <taxon>Campylobacterales</taxon>
        <taxon>Arcobacteraceae</taxon>
        <taxon>Halarcobacter</taxon>
    </lineage>
</organism>
<sequence length="94" mass="10733">MVIFKAWAPPLGLGWGKWIDLYEHAGNRSVKVSFDSESQAKSTFDIEIKESGRNMTKRYVGPTSVRVTSHDCYCITKVRFKSHTLGQNIRIEVK</sequence>
<evidence type="ECO:0000313" key="2">
    <source>
        <dbReference type="Proteomes" id="UP000290172"/>
    </source>
</evidence>
<evidence type="ECO:0000313" key="1">
    <source>
        <dbReference type="EMBL" id="RXJ69638.1"/>
    </source>
</evidence>
<gene>
    <name evidence="1" type="ORF">CRV08_02735</name>
</gene>
<dbReference type="Proteomes" id="UP000290172">
    <property type="component" value="Unassembled WGS sequence"/>
</dbReference>
<dbReference type="AlphaFoldDB" id="A0A4V1LRW7"/>
<name>A0A4V1LRW7_9BACT</name>